<evidence type="ECO:0000313" key="3">
    <source>
        <dbReference type="Proteomes" id="UP001501257"/>
    </source>
</evidence>
<feature type="transmembrane region" description="Helical" evidence="1">
    <location>
        <begin position="98"/>
        <end position="121"/>
    </location>
</feature>
<keyword evidence="3" id="KW-1185">Reference proteome</keyword>
<organism evidence="2 3">
    <name type="scientific">Paeniglutamicibacter antarcticus</name>
    <dbReference type="NCBI Taxonomy" id="494023"/>
    <lineage>
        <taxon>Bacteria</taxon>
        <taxon>Bacillati</taxon>
        <taxon>Actinomycetota</taxon>
        <taxon>Actinomycetes</taxon>
        <taxon>Micrococcales</taxon>
        <taxon>Micrococcaceae</taxon>
        <taxon>Paeniglutamicibacter</taxon>
    </lineage>
</organism>
<protein>
    <recommendedName>
        <fullName evidence="4">DUF2809 domain-containing protein</fullName>
    </recommendedName>
</protein>
<name>A0ABP9TW94_9MICC</name>
<keyword evidence="1" id="KW-0812">Transmembrane</keyword>
<comment type="caution">
    <text evidence="2">The sequence shown here is derived from an EMBL/GenBank/DDBJ whole genome shotgun (WGS) entry which is preliminary data.</text>
</comment>
<evidence type="ECO:0000256" key="1">
    <source>
        <dbReference type="SAM" id="Phobius"/>
    </source>
</evidence>
<dbReference type="InterPro" id="IPR021257">
    <property type="entry name" value="DUF2809"/>
</dbReference>
<sequence>MQARNRRRSAAACVPLLIALGLASRFPGTGPVADAAGGVFYAVLIYVLLVLLRPGAAMLSNALGALGFCVALELFQLTEIPLELASVFAPVRLVLGTTFVPLDLLAYAIGAAAAPIADLLLGRIRSAAPGSLPR</sequence>
<feature type="transmembrane region" description="Helical" evidence="1">
    <location>
        <begin position="59"/>
        <end position="78"/>
    </location>
</feature>
<dbReference type="Pfam" id="PF10990">
    <property type="entry name" value="DUF2809"/>
    <property type="match status" value="1"/>
</dbReference>
<dbReference type="Proteomes" id="UP001501257">
    <property type="component" value="Unassembled WGS sequence"/>
</dbReference>
<proteinExistence type="predicted"/>
<dbReference type="RefSeq" id="WP_210100967.1">
    <property type="nucleotide sequence ID" value="NZ_BAABLK010000094.1"/>
</dbReference>
<evidence type="ECO:0000313" key="2">
    <source>
        <dbReference type="EMBL" id="GAA5229150.1"/>
    </source>
</evidence>
<accession>A0ABP9TW94</accession>
<gene>
    <name evidence="2" type="ORF">GCM10025778_36890</name>
</gene>
<keyword evidence="1" id="KW-0472">Membrane</keyword>
<evidence type="ECO:0008006" key="4">
    <source>
        <dbReference type="Google" id="ProtNLM"/>
    </source>
</evidence>
<keyword evidence="1" id="KW-1133">Transmembrane helix</keyword>
<dbReference type="EMBL" id="BAABLK010000094">
    <property type="protein sequence ID" value="GAA5229150.1"/>
    <property type="molecule type" value="Genomic_DNA"/>
</dbReference>
<feature type="transmembrane region" description="Helical" evidence="1">
    <location>
        <begin position="35"/>
        <end position="52"/>
    </location>
</feature>
<reference evidence="3" key="1">
    <citation type="journal article" date="2019" name="Int. J. Syst. Evol. Microbiol.">
        <title>The Global Catalogue of Microorganisms (GCM) 10K type strain sequencing project: providing services to taxonomists for standard genome sequencing and annotation.</title>
        <authorList>
            <consortium name="The Broad Institute Genomics Platform"/>
            <consortium name="The Broad Institute Genome Sequencing Center for Infectious Disease"/>
            <person name="Wu L."/>
            <person name="Ma J."/>
        </authorList>
    </citation>
    <scope>NUCLEOTIDE SEQUENCE [LARGE SCALE GENOMIC DNA]</scope>
    <source>
        <strain evidence="3">JCM 18952</strain>
    </source>
</reference>